<protein>
    <submittedName>
        <fullName evidence="2">Uncharacterized protein</fullName>
    </submittedName>
</protein>
<organism evidence="2 3">
    <name type="scientific">Trichinella murrelli</name>
    <dbReference type="NCBI Taxonomy" id="144512"/>
    <lineage>
        <taxon>Eukaryota</taxon>
        <taxon>Metazoa</taxon>
        <taxon>Ecdysozoa</taxon>
        <taxon>Nematoda</taxon>
        <taxon>Enoplea</taxon>
        <taxon>Dorylaimia</taxon>
        <taxon>Trichinellida</taxon>
        <taxon>Trichinellidae</taxon>
        <taxon>Trichinella</taxon>
    </lineage>
</organism>
<dbReference type="AlphaFoldDB" id="A0A0V0U3U8"/>
<accession>A0A0V0U3U8</accession>
<evidence type="ECO:0000256" key="1">
    <source>
        <dbReference type="SAM" id="MobiDB-lite"/>
    </source>
</evidence>
<proteinExistence type="predicted"/>
<dbReference type="OrthoDB" id="5927461at2759"/>
<name>A0A0V0U3U8_9BILA</name>
<evidence type="ECO:0000313" key="3">
    <source>
        <dbReference type="Proteomes" id="UP000055048"/>
    </source>
</evidence>
<gene>
    <name evidence="2" type="ORF">T05_1401</name>
</gene>
<keyword evidence="3" id="KW-1185">Reference proteome</keyword>
<comment type="caution">
    <text evidence="2">The sequence shown here is derived from an EMBL/GenBank/DDBJ whole genome shotgun (WGS) entry which is preliminary data.</text>
</comment>
<dbReference type="EMBL" id="JYDJ01000066">
    <property type="protein sequence ID" value="KRX45945.1"/>
    <property type="molecule type" value="Genomic_DNA"/>
</dbReference>
<evidence type="ECO:0000313" key="2">
    <source>
        <dbReference type="EMBL" id="KRX45945.1"/>
    </source>
</evidence>
<sequence>MRRLRSSQKLSRVDPAGKSSRRAASVINRQALAAWFGSMSGEKAGVGRNRPLSAISRTGHQCNEPLSRAGSFVTPTGLLTQLSLGDDGPVSTGGFLRAVTSSVWLPSALLPFLPSSSVHGKILAFTR</sequence>
<feature type="region of interest" description="Disordered" evidence="1">
    <location>
        <begin position="1"/>
        <end position="22"/>
    </location>
</feature>
<reference evidence="2 3" key="1">
    <citation type="submission" date="2015-01" db="EMBL/GenBank/DDBJ databases">
        <title>Evolution of Trichinella species and genotypes.</title>
        <authorList>
            <person name="Korhonen P.K."/>
            <person name="Edoardo P."/>
            <person name="Giuseppe L.R."/>
            <person name="Gasser R.B."/>
        </authorList>
    </citation>
    <scope>NUCLEOTIDE SEQUENCE [LARGE SCALE GENOMIC DNA]</scope>
    <source>
        <strain evidence="2">ISS417</strain>
    </source>
</reference>
<dbReference type="Proteomes" id="UP000055048">
    <property type="component" value="Unassembled WGS sequence"/>
</dbReference>